<dbReference type="RefSeq" id="WP_245376873.1">
    <property type="nucleotide sequence ID" value="NZ_BMWJ01000005.1"/>
</dbReference>
<dbReference type="Pfam" id="PF13376">
    <property type="entry name" value="OmdA"/>
    <property type="match status" value="1"/>
</dbReference>
<proteinExistence type="predicted"/>
<accession>A0ABS4VGV1</accession>
<keyword evidence="2" id="KW-1185">Reference proteome</keyword>
<reference evidence="1 2" key="1">
    <citation type="submission" date="2021-03" db="EMBL/GenBank/DDBJ databases">
        <title>Sequencing the genomes of 1000 actinobacteria strains.</title>
        <authorList>
            <person name="Klenk H.-P."/>
        </authorList>
    </citation>
    <scope>NUCLEOTIDE SEQUENCE [LARGE SCALE GENOMIC DNA]</scope>
    <source>
        <strain evidence="1 2">DSM 40843</strain>
    </source>
</reference>
<sequence>MTMPDGPGPGGAGDGTLAQPLFVERLDGLESWLESHHGGRAELWLKLAKKSTGIESVGPDEVVDVAICFGWIDGQRRALDRDHYLQRITPRRKGSLWSLANVRKVEALTVAGRMREPGLAEVRAAQADGRWAAAYPSQKEATVPADLVAALADDPGAAQRFDRLGRSARYQMVLQLLKARTPEVRAARLARLMAQLESGGEAG</sequence>
<protein>
    <submittedName>
        <fullName evidence="1">Uncharacterized protein YdeI (YjbR/CyaY-like superfamily)</fullName>
    </submittedName>
</protein>
<name>A0ABS4VGV1_9ACTN</name>
<evidence type="ECO:0000313" key="2">
    <source>
        <dbReference type="Proteomes" id="UP001519311"/>
    </source>
</evidence>
<organism evidence="1 2">
    <name type="scientific">Streptomyces clavifer</name>
    <dbReference type="NCBI Taxonomy" id="68188"/>
    <lineage>
        <taxon>Bacteria</taxon>
        <taxon>Bacillati</taxon>
        <taxon>Actinomycetota</taxon>
        <taxon>Actinomycetes</taxon>
        <taxon>Kitasatosporales</taxon>
        <taxon>Streptomycetaceae</taxon>
        <taxon>Streptomyces</taxon>
    </lineage>
</organism>
<comment type="caution">
    <text evidence="1">The sequence shown here is derived from an EMBL/GenBank/DDBJ whole genome shotgun (WGS) entry which is preliminary data.</text>
</comment>
<dbReference type="Proteomes" id="UP001519311">
    <property type="component" value="Unassembled WGS sequence"/>
</dbReference>
<gene>
    <name evidence="1" type="ORF">JOF59_005500</name>
</gene>
<dbReference type="EMBL" id="JAGINS010000001">
    <property type="protein sequence ID" value="MBP2363100.1"/>
    <property type="molecule type" value="Genomic_DNA"/>
</dbReference>
<evidence type="ECO:0000313" key="1">
    <source>
        <dbReference type="EMBL" id="MBP2363100.1"/>
    </source>
</evidence>